<protein>
    <submittedName>
        <fullName evidence="2">Uncharacterized protein</fullName>
    </submittedName>
</protein>
<feature type="compositionally biased region" description="Acidic residues" evidence="1">
    <location>
        <begin position="80"/>
        <end position="137"/>
    </location>
</feature>
<evidence type="ECO:0000256" key="1">
    <source>
        <dbReference type="SAM" id="MobiDB-lite"/>
    </source>
</evidence>
<reference evidence="2" key="1">
    <citation type="journal article" date="2022" name="Int. J. Mol. Sci.">
        <title>Draft Genome of Tanacetum Coccineum: Genomic Comparison of Closely Related Tanacetum-Family Plants.</title>
        <authorList>
            <person name="Yamashiro T."/>
            <person name="Shiraishi A."/>
            <person name="Nakayama K."/>
            <person name="Satake H."/>
        </authorList>
    </citation>
    <scope>NUCLEOTIDE SEQUENCE</scope>
</reference>
<accession>A0ABQ5DCI6</accession>
<organism evidence="2 3">
    <name type="scientific">Tanacetum coccineum</name>
    <dbReference type="NCBI Taxonomy" id="301880"/>
    <lineage>
        <taxon>Eukaryota</taxon>
        <taxon>Viridiplantae</taxon>
        <taxon>Streptophyta</taxon>
        <taxon>Embryophyta</taxon>
        <taxon>Tracheophyta</taxon>
        <taxon>Spermatophyta</taxon>
        <taxon>Magnoliopsida</taxon>
        <taxon>eudicotyledons</taxon>
        <taxon>Gunneridae</taxon>
        <taxon>Pentapetalae</taxon>
        <taxon>asterids</taxon>
        <taxon>campanulids</taxon>
        <taxon>Asterales</taxon>
        <taxon>Asteraceae</taxon>
        <taxon>Asteroideae</taxon>
        <taxon>Anthemideae</taxon>
        <taxon>Anthemidinae</taxon>
        <taxon>Tanacetum</taxon>
    </lineage>
</organism>
<reference evidence="2" key="2">
    <citation type="submission" date="2022-01" db="EMBL/GenBank/DDBJ databases">
        <authorList>
            <person name="Yamashiro T."/>
            <person name="Shiraishi A."/>
            <person name="Satake H."/>
            <person name="Nakayama K."/>
        </authorList>
    </citation>
    <scope>NUCLEOTIDE SEQUENCE</scope>
</reference>
<name>A0ABQ5DCI6_9ASTR</name>
<dbReference type="Proteomes" id="UP001151760">
    <property type="component" value="Unassembled WGS sequence"/>
</dbReference>
<evidence type="ECO:0000313" key="3">
    <source>
        <dbReference type="Proteomes" id="UP001151760"/>
    </source>
</evidence>
<feature type="region of interest" description="Disordered" evidence="1">
    <location>
        <begin position="58"/>
        <end position="137"/>
    </location>
</feature>
<evidence type="ECO:0000313" key="2">
    <source>
        <dbReference type="EMBL" id="GJT36577.1"/>
    </source>
</evidence>
<sequence length="137" mass="15942">MVAYLKKPSGIGGFQEIVDFLNGSHIRLLWHCMIVGSNELDVWKGFEVDCKTVMKSVGWQIPNNNNGWLEEDNNEKPKEEEADEDNNEEPEEDEADEDNKEELEEEDEEMEDEEEEEIVAEEETEIIYPYDEADPNN</sequence>
<dbReference type="EMBL" id="BQNB010015150">
    <property type="protein sequence ID" value="GJT36577.1"/>
    <property type="molecule type" value="Genomic_DNA"/>
</dbReference>
<keyword evidence="3" id="KW-1185">Reference proteome</keyword>
<gene>
    <name evidence="2" type="ORF">Tco_0926996</name>
</gene>
<comment type="caution">
    <text evidence="2">The sequence shown here is derived from an EMBL/GenBank/DDBJ whole genome shotgun (WGS) entry which is preliminary data.</text>
</comment>
<proteinExistence type="predicted"/>